<gene>
    <name evidence="1" type="ORF">JY572_15955</name>
</gene>
<sequence>MTAQISDSLIFRERQFALAAADGEGLFNPEQQRLSPQMISTACYRGYWCTYEVIAESLRLQQLHIGLSERAMRAAQHGEGPSLLEQRPVRSEQAHCFVYNNLAAPIPFSGGLLIAADFIQELYFHGGFQNAWKFREVHELLFEGGRQVQARDCSSEMANIRESLKDPQLGPTGFCARRKLRQQVAGFLTRQYKL</sequence>
<organism evidence="1 2">
    <name type="scientific">Myxococcus landrumensis</name>
    <dbReference type="NCBI Taxonomy" id="2813577"/>
    <lineage>
        <taxon>Bacteria</taxon>
        <taxon>Pseudomonadati</taxon>
        <taxon>Myxococcota</taxon>
        <taxon>Myxococcia</taxon>
        <taxon>Myxococcales</taxon>
        <taxon>Cystobacterineae</taxon>
        <taxon>Myxococcaceae</taxon>
        <taxon>Myxococcus</taxon>
    </lineage>
</organism>
<keyword evidence="2" id="KW-1185">Reference proteome</keyword>
<dbReference type="RefSeq" id="WP_206719069.1">
    <property type="nucleotide sequence ID" value="NZ_CP071091.1"/>
</dbReference>
<name>A0ABX7NFK3_9BACT</name>
<dbReference type="Proteomes" id="UP000663090">
    <property type="component" value="Chromosome"/>
</dbReference>
<reference evidence="1 2" key="1">
    <citation type="submission" date="2021-02" db="EMBL/GenBank/DDBJ databases">
        <title>De Novo genome assembly of isolated myxobacteria.</title>
        <authorList>
            <person name="Stevens D.C."/>
        </authorList>
    </citation>
    <scope>NUCLEOTIDE SEQUENCE [LARGE SCALE GENOMIC DNA]</scope>
    <source>
        <strain evidence="1 2">SCHIC003</strain>
    </source>
</reference>
<proteinExistence type="predicted"/>
<evidence type="ECO:0000313" key="1">
    <source>
        <dbReference type="EMBL" id="QSQ17448.1"/>
    </source>
</evidence>
<dbReference type="EMBL" id="CP071091">
    <property type="protein sequence ID" value="QSQ17448.1"/>
    <property type="molecule type" value="Genomic_DNA"/>
</dbReference>
<evidence type="ECO:0000313" key="2">
    <source>
        <dbReference type="Proteomes" id="UP000663090"/>
    </source>
</evidence>
<protein>
    <submittedName>
        <fullName evidence="1">Uncharacterized protein</fullName>
    </submittedName>
</protein>
<accession>A0ABX7NFK3</accession>